<dbReference type="GO" id="GO:0015074">
    <property type="term" value="P:DNA integration"/>
    <property type="evidence" value="ECO:0007669"/>
    <property type="project" value="InterPro"/>
</dbReference>
<evidence type="ECO:0000313" key="3">
    <source>
        <dbReference type="Proteomes" id="UP000281553"/>
    </source>
</evidence>
<protein>
    <recommendedName>
        <fullName evidence="1">Integrase catalytic domain-containing protein</fullName>
    </recommendedName>
</protein>
<sequence length="113" mass="12519">MHKDFKAWARACLSCQRSKVHQHNEAHIGTFPVPGTRFTYVHLDIVGHLLPSNGCSYLLTCVAQFTRWPEAIPLPSGEASTVVKAFLSRWLAIFGAPSTITTDPGVQLFPHPH</sequence>
<evidence type="ECO:0000259" key="1">
    <source>
        <dbReference type="PROSITE" id="PS50994"/>
    </source>
</evidence>
<proteinExistence type="predicted"/>
<evidence type="ECO:0000313" key="2">
    <source>
        <dbReference type="EMBL" id="VDN39457.1"/>
    </source>
</evidence>
<dbReference type="InterPro" id="IPR012337">
    <property type="entry name" value="RNaseH-like_sf"/>
</dbReference>
<accession>A0A3P7P1E5</accession>
<dbReference type="Gene3D" id="3.30.420.10">
    <property type="entry name" value="Ribonuclease H-like superfamily/Ribonuclease H"/>
    <property type="match status" value="1"/>
</dbReference>
<dbReference type="InterPro" id="IPR001584">
    <property type="entry name" value="Integrase_cat-core"/>
</dbReference>
<dbReference type="EMBL" id="UYRU01095547">
    <property type="protein sequence ID" value="VDN39457.1"/>
    <property type="molecule type" value="Genomic_DNA"/>
</dbReference>
<dbReference type="PANTHER" id="PTHR37984">
    <property type="entry name" value="PROTEIN CBG26694"/>
    <property type="match status" value="1"/>
</dbReference>
<dbReference type="PROSITE" id="PS50994">
    <property type="entry name" value="INTEGRASE"/>
    <property type="match status" value="1"/>
</dbReference>
<dbReference type="Proteomes" id="UP000281553">
    <property type="component" value="Unassembled WGS sequence"/>
</dbReference>
<dbReference type="PANTHER" id="PTHR37984:SF15">
    <property type="entry name" value="INTEGRASE CATALYTIC DOMAIN-CONTAINING PROTEIN"/>
    <property type="match status" value="1"/>
</dbReference>
<reference evidence="2 3" key="1">
    <citation type="submission" date="2018-11" db="EMBL/GenBank/DDBJ databases">
        <authorList>
            <consortium name="Pathogen Informatics"/>
        </authorList>
    </citation>
    <scope>NUCLEOTIDE SEQUENCE [LARGE SCALE GENOMIC DNA]</scope>
</reference>
<dbReference type="GO" id="GO:0003676">
    <property type="term" value="F:nucleic acid binding"/>
    <property type="evidence" value="ECO:0007669"/>
    <property type="project" value="InterPro"/>
</dbReference>
<dbReference type="AlphaFoldDB" id="A0A3P7P1E5"/>
<keyword evidence="3" id="KW-1185">Reference proteome</keyword>
<name>A0A3P7P1E5_DIBLA</name>
<feature type="domain" description="Integrase catalytic" evidence="1">
    <location>
        <begin position="28"/>
        <end position="113"/>
    </location>
</feature>
<organism evidence="2 3">
    <name type="scientific">Dibothriocephalus latus</name>
    <name type="common">Fish tapeworm</name>
    <name type="synonym">Diphyllobothrium latum</name>
    <dbReference type="NCBI Taxonomy" id="60516"/>
    <lineage>
        <taxon>Eukaryota</taxon>
        <taxon>Metazoa</taxon>
        <taxon>Spiralia</taxon>
        <taxon>Lophotrochozoa</taxon>
        <taxon>Platyhelminthes</taxon>
        <taxon>Cestoda</taxon>
        <taxon>Eucestoda</taxon>
        <taxon>Diphyllobothriidea</taxon>
        <taxon>Diphyllobothriidae</taxon>
        <taxon>Dibothriocephalus</taxon>
    </lineage>
</organism>
<dbReference type="OrthoDB" id="10053156at2759"/>
<dbReference type="InterPro" id="IPR036397">
    <property type="entry name" value="RNaseH_sf"/>
</dbReference>
<dbReference type="SUPFAM" id="SSF53098">
    <property type="entry name" value="Ribonuclease H-like"/>
    <property type="match status" value="1"/>
</dbReference>
<gene>
    <name evidence="2" type="ORF">DILT_LOCUS17885</name>
</gene>
<dbReference type="InterPro" id="IPR050951">
    <property type="entry name" value="Retrovirus_Pol_polyprotein"/>
</dbReference>